<feature type="region of interest" description="Disordered" evidence="1">
    <location>
        <begin position="122"/>
        <end position="145"/>
    </location>
</feature>
<evidence type="ECO:0000256" key="1">
    <source>
        <dbReference type="SAM" id="MobiDB-lite"/>
    </source>
</evidence>
<dbReference type="EMBL" id="CADIKM010000126">
    <property type="protein sequence ID" value="CAB3808256.1"/>
    <property type="molecule type" value="Genomic_DNA"/>
</dbReference>
<organism evidence="2 3">
    <name type="scientific">Pararobbsia alpina</name>
    <dbReference type="NCBI Taxonomy" id="621374"/>
    <lineage>
        <taxon>Bacteria</taxon>
        <taxon>Pseudomonadati</taxon>
        <taxon>Pseudomonadota</taxon>
        <taxon>Betaproteobacteria</taxon>
        <taxon>Burkholderiales</taxon>
        <taxon>Burkholderiaceae</taxon>
        <taxon>Pararobbsia</taxon>
    </lineage>
</organism>
<evidence type="ECO:0000313" key="3">
    <source>
        <dbReference type="Proteomes" id="UP000494115"/>
    </source>
</evidence>
<feature type="compositionally biased region" description="Basic residues" evidence="1">
    <location>
        <begin position="130"/>
        <end position="139"/>
    </location>
</feature>
<dbReference type="AlphaFoldDB" id="A0A6S7BQR5"/>
<gene>
    <name evidence="2" type="ORF">LMG28138_06025</name>
</gene>
<proteinExistence type="predicted"/>
<sequence length="145" mass="16238">MAYKHFTLADLRVLLAPLSAVRRQAVLYILDTHGTIDATLILGWKEALRTPTASFARDLILAQPRHLRLDYVFWEYHENGSAAPLFGLENSVSETTMGRSFAELQARYDRMAWVDLKLEGAGSGGTVRRQSSHAGHRTRAAKEGR</sequence>
<name>A0A6S7BQR5_9BURK</name>
<dbReference type="Proteomes" id="UP000494115">
    <property type="component" value="Unassembled WGS sequence"/>
</dbReference>
<evidence type="ECO:0000313" key="2">
    <source>
        <dbReference type="EMBL" id="CAB3808256.1"/>
    </source>
</evidence>
<protein>
    <submittedName>
        <fullName evidence="2">Uncharacterized protein</fullName>
    </submittedName>
</protein>
<dbReference type="RefSeq" id="WP_175108486.1">
    <property type="nucleotide sequence ID" value="NZ_CADIKM010000126.1"/>
</dbReference>
<keyword evidence="3" id="KW-1185">Reference proteome</keyword>
<reference evidence="2 3" key="1">
    <citation type="submission" date="2020-04" db="EMBL/GenBank/DDBJ databases">
        <authorList>
            <person name="De Canck E."/>
        </authorList>
    </citation>
    <scope>NUCLEOTIDE SEQUENCE [LARGE SCALE GENOMIC DNA]</scope>
    <source>
        <strain evidence="2 3">LMG 28138</strain>
    </source>
</reference>
<accession>A0A6S7BQR5</accession>